<evidence type="ECO:0000313" key="3">
    <source>
        <dbReference type="EMBL" id="KAJ8993872.1"/>
    </source>
</evidence>
<keyword evidence="2" id="KW-1133">Transmembrane helix</keyword>
<feature type="region of interest" description="Disordered" evidence="1">
    <location>
        <begin position="1"/>
        <end position="29"/>
    </location>
</feature>
<name>A0AAN6IX22_EXODE</name>
<dbReference type="EMBL" id="JAJGCB010000003">
    <property type="protein sequence ID" value="KAJ8993872.1"/>
    <property type="molecule type" value="Genomic_DNA"/>
</dbReference>
<dbReference type="AlphaFoldDB" id="A0AAN6IX22"/>
<keyword evidence="2" id="KW-0812">Transmembrane</keyword>
<comment type="caution">
    <text evidence="3">The sequence shown here is derived from an EMBL/GenBank/DDBJ whole genome shotgun (WGS) entry which is preliminary data.</text>
</comment>
<evidence type="ECO:0000256" key="2">
    <source>
        <dbReference type="SAM" id="Phobius"/>
    </source>
</evidence>
<protein>
    <submittedName>
        <fullName evidence="3">Uncharacterized protein</fullName>
    </submittedName>
</protein>
<proteinExistence type="predicted"/>
<accession>A0AAN6IX22</accession>
<sequence>MTNSFCDHREGTIYHGPETHKGGWPHQETRKASSTRVLTLAACSDTLTALTSRGWPDINHRNSKIEEKTGNQREKEGSLLVLSEVFMFFCGLSVFCFFMSTTPEVTPFGKSRLSTIHPTRVVDVNGNIKVNIAKHNPP</sequence>
<reference evidence="3" key="1">
    <citation type="submission" date="2023-01" db="EMBL/GenBank/DDBJ databases">
        <title>Exophiala dermititidis isolated from Cystic Fibrosis Patient.</title>
        <authorList>
            <person name="Kurbessoian T."/>
            <person name="Crocker A."/>
            <person name="Murante D."/>
            <person name="Hogan D.A."/>
            <person name="Stajich J.E."/>
        </authorList>
    </citation>
    <scope>NUCLEOTIDE SEQUENCE</scope>
    <source>
        <strain evidence="3">Ex8</strain>
    </source>
</reference>
<organism evidence="3 4">
    <name type="scientific">Exophiala dermatitidis</name>
    <name type="common">Black yeast-like fungus</name>
    <name type="synonym">Wangiella dermatitidis</name>
    <dbReference type="NCBI Taxonomy" id="5970"/>
    <lineage>
        <taxon>Eukaryota</taxon>
        <taxon>Fungi</taxon>
        <taxon>Dikarya</taxon>
        <taxon>Ascomycota</taxon>
        <taxon>Pezizomycotina</taxon>
        <taxon>Eurotiomycetes</taxon>
        <taxon>Chaetothyriomycetidae</taxon>
        <taxon>Chaetothyriales</taxon>
        <taxon>Herpotrichiellaceae</taxon>
        <taxon>Exophiala</taxon>
    </lineage>
</organism>
<feature type="transmembrane region" description="Helical" evidence="2">
    <location>
        <begin position="79"/>
        <end position="100"/>
    </location>
</feature>
<dbReference type="Proteomes" id="UP001161757">
    <property type="component" value="Unassembled WGS sequence"/>
</dbReference>
<gene>
    <name evidence="3" type="ORF">HRR80_002375</name>
</gene>
<evidence type="ECO:0000256" key="1">
    <source>
        <dbReference type="SAM" id="MobiDB-lite"/>
    </source>
</evidence>
<keyword evidence="2" id="KW-0472">Membrane</keyword>
<evidence type="ECO:0000313" key="4">
    <source>
        <dbReference type="Proteomes" id="UP001161757"/>
    </source>
</evidence>